<feature type="transmembrane region" description="Helical" evidence="1">
    <location>
        <begin position="155"/>
        <end position="174"/>
    </location>
</feature>
<keyword evidence="3" id="KW-0808">Transferase</keyword>
<dbReference type="GO" id="GO:0000271">
    <property type="term" value="P:polysaccharide biosynthetic process"/>
    <property type="evidence" value="ECO:0007669"/>
    <property type="project" value="TreeGrafter"/>
</dbReference>
<keyword evidence="1" id="KW-1133">Transmembrane helix</keyword>
<comment type="caution">
    <text evidence="3">The sequence shown here is derived from an EMBL/GenBank/DDBJ whole genome shotgun (WGS) entry which is preliminary data.</text>
</comment>
<feature type="transmembrane region" description="Helical" evidence="1">
    <location>
        <begin position="252"/>
        <end position="272"/>
    </location>
</feature>
<dbReference type="RefSeq" id="WP_150864795.1">
    <property type="nucleotide sequence ID" value="NZ_VYXP01000007.1"/>
</dbReference>
<accession>A0A5N0T6R9</accession>
<keyword evidence="4" id="KW-1185">Reference proteome</keyword>
<dbReference type="AlphaFoldDB" id="A0A5N0T6R9"/>
<keyword evidence="1" id="KW-0472">Membrane</keyword>
<proteinExistence type="predicted"/>
<dbReference type="Pfam" id="PF01757">
    <property type="entry name" value="Acyl_transf_3"/>
    <property type="match status" value="1"/>
</dbReference>
<dbReference type="InterPro" id="IPR002656">
    <property type="entry name" value="Acyl_transf_3_dom"/>
</dbReference>
<feature type="transmembrane region" description="Helical" evidence="1">
    <location>
        <begin position="82"/>
        <end position="100"/>
    </location>
</feature>
<feature type="transmembrane region" description="Helical" evidence="1">
    <location>
        <begin position="284"/>
        <end position="302"/>
    </location>
</feature>
<dbReference type="PANTHER" id="PTHR23028">
    <property type="entry name" value="ACETYLTRANSFERASE"/>
    <property type="match status" value="1"/>
</dbReference>
<feature type="domain" description="Acyltransferase 3" evidence="2">
    <location>
        <begin position="4"/>
        <end position="339"/>
    </location>
</feature>
<evidence type="ECO:0000313" key="3">
    <source>
        <dbReference type="EMBL" id="KAA9130491.1"/>
    </source>
</evidence>
<reference evidence="3 4" key="1">
    <citation type="submission" date="2019-09" db="EMBL/GenBank/DDBJ databases">
        <title>Wenzhouxiangella sp. Genome sequencing and assembly.</title>
        <authorList>
            <person name="Zhang R."/>
        </authorList>
    </citation>
    <scope>NUCLEOTIDE SEQUENCE [LARGE SCALE GENOMIC DNA]</scope>
    <source>
        <strain evidence="3 4">W260</strain>
    </source>
</reference>
<gene>
    <name evidence="3" type="ORF">F3N42_12420</name>
</gene>
<dbReference type="GO" id="GO:0016747">
    <property type="term" value="F:acyltransferase activity, transferring groups other than amino-acyl groups"/>
    <property type="evidence" value="ECO:0007669"/>
    <property type="project" value="InterPro"/>
</dbReference>
<keyword evidence="1" id="KW-0812">Transmembrane</keyword>
<feature type="transmembrane region" description="Helical" evidence="1">
    <location>
        <begin position="218"/>
        <end position="240"/>
    </location>
</feature>
<evidence type="ECO:0000259" key="2">
    <source>
        <dbReference type="Pfam" id="PF01757"/>
    </source>
</evidence>
<name>A0A5N0T6R9_9GAMM</name>
<protein>
    <submittedName>
        <fullName evidence="3">Acyltransferase</fullName>
    </submittedName>
</protein>
<evidence type="ECO:0000256" key="1">
    <source>
        <dbReference type="SAM" id="Phobius"/>
    </source>
</evidence>
<dbReference type="InterPro" id="IPR050879">
    <property type="entry name" value="Acyltransferase_3"/>
</dbReference>
<feature type="transmembrane region" description="Helical" evidence="1">
    <location>
        <begin position="322"/>
        <end position="343"/>
    </location>
</feature>
<dbReference type="GO" id="GO:0016020">
    <property type="term" value="C:membrane"/>
    <property type="evidence" value="ECO:0007669"/>
    <property type="project" value="TreeGrafter"/>
</dbReference>
<dbReference type="PANTHER" id="PTHR23028:SF53">
    <property type="entry name" value="ACYL_TRANSF_3 DOMAIN-CONTAINING PROTEIN"/>
    <property type="match status" value="1"/>
</dbReference>
<feature type="transmembrane region" description="Helical" evidence="1">
    <location>
        <begin position="43"/>
        <end position="61"/>
    </location>
</feature>
<sequence length="360" mass="39437">MLVNIQFLRFAAAMLVVLFHEAAHVRATGHELGWLFGFGERAGFAGVDLFFVISGFIMAWTTKNEAGPADAWRFARRRVARIYSGYWPFCLLALLVFAVTDPARLTRVDLPGSLVLWPISMPKMLIPVAWTLVFEMIFYTAFTLAIAVGGRRRPALIIMAFALVLGLALYNQFVAQAWSPENIVRMSLATAYGFSPYLVEFLAGAVLAHVLRRPGGSALFGWGLLAVGVAAYSAGGWINAEVFDGRIGQGYFVFWRVAVFGTAGILIVAGLVRLDQAGISAPARFSLATGGASYAIYLSHTLVLEATRGAGLNTWLGGRPAWLAQLAFIALAIIILWACVRYYQRLERPLHKLFRGALRV</sequence>
<feature type="transmembrane region" description="Helical" evidence="1">
    <location>
        <begin position="124"/>
        <end position="148"/>
    </location>
</feature>
<dbReference type="EMBL" id="VYXP01000007">
    <property type="protein sequence ID" value="KAA9130491.1"/>
    <property type="molecule type" value="Genomic_DNA"/>
</dbReference>
<keyword evidence="3" id="KW-0012">Acyltransferase</keyword>
<organism evidence="3 4">
    <name type="scientific">Marinihelvus fidelis</name>
    <dbReference type="NCBI Taxonomy" id="2613842"/>
    <lineage>
        <taxon>Bacteria</taxon>
        <taxon>Pseudomonadati</taxon>
        <taxon>Pseudomonadota</taxon>
        <taxon>Gammaproteobacteria</taxon>
        <taxon>Chromatiales</taxon>
        <taxon>Wenzhouxiangellaceae</taxon>
        <taxon>Marinihelvus</taxon>
    </lineage>
</organism>
<dbReference type="Proteomes" id="UP000325372">
    <property type="component" value="Unassembled WGS sequence"/>
</dbReference>
<feature type="transmembrane region" description="Helical" evidence="1">
    <location>
        <begin position="194"/>
        <end position="211"/>
    </location>
</feature>
<evidence type="ECO:0000313" key="4">
    <source>
        <dbReference type="Proteomes" id="UP000325372"/>
    </source>
</evidence>